<dbReference type="GO" id="GO:0016020">
    <property type="term" value="C:membrane"/>
    <property type="evidence" value="ECO:0007669"/>
    <property type="project" value="UniProtKB-SubCell"/>
</dbReference>
<comment type="caution">
    <text evidence="8">The sequence shown here is derived from an EMBL/GenBank/DDBJ whole genome shotgun (WGS) entry which is preliminary data.</text>
</comment>
<dbReference type="PANTHER" id="PTHR21716:SF16">
    <property type="entry name" value="BLL1467 PROTEIN"/>
    <property type="match status" value="1"/>
</dbReference>
<dbReference type="Pfam" id="PF01594">
    <property type="entry name" value="AI-2E_transport"/>
    <property type="match status" value="2"/>
</dbReference>
<evidence type="ECO:0000256" key="1">
    <source>
        <dbReference type="ARBA" id="ARBA00004141"/>
    </source>
</evidence>
<evidence type="ECO:0000256" key="5">
    <source>
        <dbReference type="ARBA" id="ARBA00023136"/>
    </source>
</evidence>
<keyword evidence="5 7" id="KW-0472">Membrane</keyword>
<sequence length="409" mass="44797">MTEEDGIEPFVEAPEGNDPGFTSLPQPRPSKSLVWLLGLALLYTLYFAKTLLLPLVVAVLFALLLGPLVTLLKRLYIPRVLSAVLILSALLGPFTLLTVELAEPAQKWAKRLPEISKQLTEELDVITDSLQGEVVVMTEPVQPVVEEAEEPEGLRLFGWFRRDAPEEAEPEPPPAPAVPDAVSSAEQVSDRIKQGGMELLISILGATPMVIAQFVTTIILILFILVFGPNLFSAFVDHFPRVKDKQRSVILVSTIQRELSRYILTVSAINALLGLSTGAALWLLDVEDALLWGAFVGLANFAPYIGPVIGIIVLCLAGLVQYGPEPSALVPALVFFTINLAESQFVTPMVLGRNMRLNPLVIMIWLLIWGWLWGAAGVLLAVPLLVCLKLAFGQMNYLPDWVKLIETRA</sequence>
<dbReference type="EMBL" id="LAZR01000032">
    <property type="protein sequence ID" value="KKO02153.1"/>
    <property type="molecule type" value="Genomic_DNA"/>
</dbReference>
<evidence type="ECO:0000256" key="7">
    <source>
        <dbReference type="SAM" id="Phobius"/>
    </source>
</evidence>
<dbReference type="PANTHER" id="PTHR21716">
    <property type="entry name" value="TRANSMEMBRANE PROTEIN"/>
    <property type="match status" value="1"/>
</dbReference>
<comment type="similarity">
    <text evidence="2">Belongs to the autoinducer-2 exporter (AI-2E) (TC 2.A.86) family.</text>
</comment>
<evidence type="ECO:0000313" key="8">
    <source>
        <dbReference type="EMBL" id="KKO02153.1"/>
    </source>
</evidence>
<evidence type="ECO:0000256" key="2">
    <source>
        <dbReference type="ARBA" id="ARBA00009773"/>
    </source>
</evidence>
<organism evidence="8">
    <name type="scientific">marine sediment metagenome</name>
    <dbReference type="NCBI Taxonomy" id="412755"/>
    <lineage>
        <taxon>unclassified sequences</taxon>
        <taxon>metagenomes</taxon>
        <taxon>ecological metagenomes</taxon>
    </lineage>
</organism>
<feature type="transmembrane region" description="Helical" evidence="7">
    <location>
        <begin position="199"/>
        <end position="227"/>
    </location>
</feature>
<accession>A0A0F9VQD0</accession>
<reference evidence="8" key="1">
    <citation type="journal article" date="2015" name="Nature">
        <title>Complex archaea that bridge the gap between prokaryotes and eukaryotes.</title>
        <authorList>
            <person name="Spang A."/>
            <person name="Saw J.H."/>
            <person name="Jorgensen S.L."/>
            <person name="Zaremba-Niedzwiedzka K."/>
            <person name="Martijn J."/>
            <person name="Lind A.E."/>
            <person name="van Eijk R."/>
            <person name="Schleper C."/>
            <person name="Guy L."/>
            <person name="Ettema T.J."/>
        </authorList>
    </citation>
    <scope>NUCLEOTIDE SEQUENCE</scope>
</reference>
<evidence type="ECO:0000256" key="3">
    <source>
        <dbReference type="ARBA" id="ARBA00022692"/>
    </source>
</evidence>
<name>A0A0F9VQD0_9ZZZZ</name>
<proteinExistence type="inferred from homology"/>
<evidence type="ECO:0008006" key="9">
    <source>
        <dbReference type="Google" id="ProtNLM"/>
    </source>
</evidence>
<feature type="transmembrane region" description="Helical" evidence="7">
    <location>
        <begin position="328"/>
        <end position="351"/>
    </location>
</feature>
<feature type="transmembrane region" description="Helical" evidence="7">
    <location>
        <begin position="262"/>
        <end position="284"/>
    </location>
</feature>
<dbReference type="InterPro" id="IPR002549">
    <property type="entry name" value="AI-2E-like"/>
</dbReference>
<evidence type="ECO:0000256" key="4">
    <source>
        <dbReference type="ARBA" id="ARBA00022989"/>
    </source>
</evidence>
<feature type="region of interest" description="Disordered" evidence="6">
    <location>
        <begin position="1"/>
        <end position="24"/>
    </location>
</feature>
<dbReference type="GO" id="GO:0055085">
    <property type="term" value="P:transmembrane transport"/>
    <property type="evidence" value="ECO:0007669"/>
    <property type="project" value="TreeGrafter"/>
</dbReference>
<feature type="transmembrane region" description="Helical" evidence="7">
    <location>
        <begin position="83"/>
        <end position="102"/>
    </location>
</feature>
<gene>
    <name evidence="8" type="ORF">LCGC14_0110180</name>
</gene>
<keyword evidence="4 7" id="KW-1133">Transmembrane helix</keyword>
<feature type="transmembrane region" description="Helical" evidence="7">
    <location>
        <begin position="291"/>
        <end position="322"/>
    </location>
</feature>
<dbReference type="AlphaFoldDB" id="A0A0F9VQD0"/>
<protein>
    <recommendedName>
        <fullName evidence="9">AI-2E family transporter</fullName>
    </recommendedName>
</protein>
<keyword evidence="3 7" id="KW-0812">Transmembrane</keyword>
<feature type="transmembrane region" description="Helical" evidence="7">
    <location>
        <begin position="55"/>
        <end position="77"/>
    </location>
</feature>
<evidence type="ECO:0000256" key="6">
    <source>
        <dbReference type="SAM" id="MobiDB-lite"/>
    </source>
</evidence>
<comment type="subcellular location">
    <subcellularLocation>
        <location evidence="1">Membrane</location>
        <topology evidence="1">Multi-pass membrane protein</topology>
    </subcellularLocation>
</comment>
<feature type="transmembrane region" description="Helical" evidence="7">
    <location>
        <begin position="363"/>
        <end position="392"/>
    </location>
</feature>